<dbReference type="EMBL" id="JAJHUN010000001">
    <property type="protein sequence ID" value="KAJ4164099.1"/>
    <property type="molecule type" value="Genomic_DNA"/>
</dbReference>
<name>A0A9W8QM26_AKAMU</name>
<accession>A0A9W8QM26</accession>
<dbReference type="RefSeq" id="XP_056059014.1">
    <property type="nucleotide sequence ID" value="XM_056203568.1"/>
</dbReference>
<proteinExistence type="predicted"/>
<keyword evidence="2" id="KW-1185">Reference proteome</keyword>
<comment type="caution">
    <text evidence="1">The sequence shown here is derived from an EMBL/GenBank/DDBJ whole genome shotgun (WGS) entry which is preliminary data.</text>
</comment>
<protein>
    <submittedName>
        <fullName evidence="1">Uncharacterized protein</fullName>
    </submittedName>
</protein>
<evidence type="ECO:0000313" key="1">
    <source>
        <dbReference type="EMBL" id="KAJ4164099.1"/>
    </source>
</evidence>
<dbReference type="AlphaFoldDB" id="A0A9W8QM26"/>
<reference evidence="1" key="1">
    <citation type="journal article" date="2023" name="Access Microbiol">
        <title>De-novo genome assembly for Akanthomyces muscarius, a biocontrol agent of insect agricultural pests.</title>
        <authorList>
            <person name="Erdos Z."/>
            <person name="Studholme D.J."/>
            <person name="Raymond B."/>
            <person name="Sharma M."/>
        </authorList>
    </citation>
    <scope>NUCLEOTIDE SEQUENCE</scope>
    <source>
        <strain evidence="1">Ve6</strain>
    </source>
</reference>
<evidence type="ECO:0000313" key="2">
    <source>
        <dbReference type="Proteomes" id="UP001144673"/>
    </source>
</evidence>
<dbReference type="Proteomes" id="UP001144673">
    <property type="component" value="Chromosome 1"/>
</dbReference>
<sequence length="73" mass="8272">MAVPFRENNRNWPAKAISSSRLGGVLKLWKCLAADVPQKPMLVYGRGWQQIYSPDTASKLLADRTRLSEPAWE</sequence>
<dbReference type="KEGG" id="amus:LMH87_005785"/>
<gene>
    <name evidence="1" type="ORF">LMH87_005785</name>
</gene>
<organism evidence="1 2">
    <name type="scientific">Akanthomyces muscarius</name>
    <name type="common">Entomopathogenic fungus</name>
    <name type="synonym">Lecanicillium muscarium</name>
    <dbReference type="NCBI Taxonomy" id="2231603"/>
    <lineage>
        <taxon>Eukaryota</taxon>
        <taxon>Fungi</taxon>
        <taxon>Dikarya</taxon>
        <taxon>Ascomycota</taxon>
        <taxon>Pezizomycotina</taxon>
        <taxon>Sordariomycetes</taxon>
        <taxon>Hypocreomycetidae</taxon>
        <taxon>Hypocreales</taxon>
        <taxon>Cordycipitaceae</taxon>
        <taxon>Akanthomyces</taxon>
    </lineage>
</organism>
<dbReference type="GeneID" id="80892944"/>